<dbReference type="EMBL" id="LR729483">
    <property type="protein sequence ID" value="VWP01573.1"/>
    <property type="molecule type" value="Genomic_DNA"/>
</dbReference>
<evidence type="ECO:0000259" key="6">
    <source>
        <dbReference type="Pfam" id="PF07976"/>
    </source>
</evidence>
<dbReference type="InterPro" id="IPR050641">
    <property type="entry name" value="RIFMO-like"/>
</dbReference>
<dbReference type="PANTHER" id="PTHR43004">
    <property type="entry name" value="TRK SYSTEM POTASSIUM UPTAKE PROTEIN"/>
    <property type="match status" value="1"/>
</dbReference>
<evidence type="ECO:0000313" key="7">
    <source>
        <dbReference type="EMBL" id="VWP01573.1"/>
    </source>
</evidence>
<dbReference type="Pfam" id="PF01494">
    <property type="entry name" value="FAD_binding_3"/>
    <property type="match status" value="1"/>
</dbReference>
<dbReference type="GO" id="GO:0016301">
    <property type="term" value="F:kinase activity"/>
    <property type="evidence" value="ECO:0007669"/>
    <property type="project" value="UniProtKB-KW"/>
</dbReference>
<keyword evidence="7" id="KW-0808">Transferase</keyword>
<dbReference type="Gene3D" id="3.50.50.60">
    <property type="entry name" value="FAD/NAD(P)-binding domain"/>
    <property type="match status" value="1"/>
</dbReference>
<dbReference type="SUPFAM" id="SSF52833">
    <property type="entry name" value="Thioredoxin-like"/>
    <property type="match status" value="1"/>
</dbReference>
<keyword evidence="2" id="KW-0285">Flavoprotein</keyword>
<feature type="domain" description="Phenol hydroxylase-like C-terminal dimerisation" evidence="6">
    <location>
        <begin position="85"/>
        <end position="194"/>
    </location>
</feature>
<dbReference type="GO" id="GO:0071949">
    <property type="term" value="F:FAD binding"/>
    <property type="evidence" value="ECO:0007669"/>
    <property type="project" value="InterPro"/>
</dbReference>
<gene>
    <name evidence="7" type="primary">G4N7X0</name>
</gene>
<dbReference type="Pfam" id="PF07976">
    <property type="entry name" value="Phe_hydrox_dim"/>
    <property type="match status" value="2"/>
</dbReference>
<evidence type="ECO:0000256" key="2">
    <source>
        <dbReference type="ARBA" id="ARBA00022630"/>
    </source>
</evidence>
<evidence type="ECO:0000256" key="4">
    <source>
        <dbReference type="ARBA" id="ARBA00023002"/>
    </source>
</evidence>
<reference evidence="7" key="1">
    <citation type="submission" date="2019-10" db="EMBL/GenBank/DDBJ databases">
        <authorList>
            <person name="Nor Muhammad N."/>
        </authorList>
    </citation>
    <scope>NUCLEOTIDE SEQUENCE</scope>
</reference>
<sequence length="290" mass="32112">MGDTHNLAWKIVYVLRGWSPLSLLKTYESERRTYAQELIDFDKWWSQLFHGKPRTEENQDGVTHEQFLSAFKKVGGFTSGIAICYGPSALVDTTHQSLAPNLPIGERMLPHVFIRAASAQPVEVHDVLPADSRFKILVFAGNVADDGGCAKLQGLADDLRKPENFLMRYGHGDVGTWAVFDVLCFSAAKKEKVGYLGEQCLSSLRRPKAISLRRLPALPDFPEFFRPHYSKVLLDDEDMHGHSGGGGYAKYGIDEHAGAIVVVRPDGYIGTVAPLDGVPFLNAYFAAFLL</sequence>
<name>A0A5K1K6D0_9APHY</name>
<dbReference type="InterPro" id="IPR012941">
    <property type="entry name" value="Phe_hydrox_C_dim_dom"/>
</dbReference>
<evidence type="ECO:0000256" key="3">
    <source>
        <dbReference type="ARBA" id="ARBA00022827"/>
    </source>
</evidence>
<dbReference type="InterPro" id="IPR002938">
    <property type="entry name" value="FAD-bd"/>
</dbReference>
<proteinExistence type="inferred from homology"/>
<feature type="domain" description="Phenol hydroxylase-like C-terminal dimerisation" evidence="6">
    <location>
        <begin position="218"/>
        <end position="289"/>
    </location>
</feature>
<accession>A0A5K1K6D0</accession>
<dbReference type="SUPFAM" id="SSF51905">
    <property type="entry name" value="FAD/NAD(P)-binding domain"/>
    <property type="match status" value="1"/>
</dbReference>
<evidence type="ECO:0000259" key="5">
    <source>
        <dbReference type="Pfam" id="PF01494"/>
    </source>
</evidence>
<dbReference type="AlphaFoldDB" id="A0A5K1K6D0"/>
<comment type="similarity">
    <text evidence="1">Belongs to the PheA/TfdB FAD monooxygenase family.</text>
</comment>
<protein>
    <submittedName>
        <fullName evidence="7">STE/STE11 protein kinase</fullName>
    </submittedName>
</protein>
<dbReference type="InterPro" id="IPR036188">
    <property type="entry name" value="FAD/NAD-bd_sf"/>
</dbReference>
<evidence type="ECO:0000256" key="1">
    <source>
        <dbReference type="ARBA" id="ARBA00007801"/>
    </source>
</evidence>
<dbReference type="PANTHER" id="PTHR43004:SF20">
    <property type="entry name" value="2-MONOOXYGENASE, PUTATIVE (AFU_ORTHOLOGUE AFUA_1G13660)-RELATED"/>
    <property type="match status" value="1"/>
</dbReference>
<keyword evidence="3" id="KW-0274">FAD</keyword>
<dbReference type="CDD" id="cd02979">
    <property type="entry name" value="PHOX_C"/>
    <property type="match status" value="1"/>
</dbReference>
<organism evidence="7">
    <name type="scientific">Ganoderma boninense</name>
    <dbReference type="NCBI Taxonomy" id="34458"/>
    <lineage>
        <taxon>Eukaryota</taxon>
        <taxon>Fungi</taxon>
        <taxon>Dikarya</taxon>
        <taxon>Basidiomycota</taxon>
        <taxon>Agaricomycotina</taxon>
        <taxon>Agaricomycetes</taxon>
        <taxon>Polyporales</taxon>
        <taxon>Polyporaceae</taxon>
        <taxon>Ganoderma</taxon>
    </lineage>
</organism>
<feature type="domain" description="FAD-binding" evidence="5">
    <location>
        <begin position="1"/>
        <end position="41"/>
    </location>
</feature>
<dbReference type="InterPro" id="IPR036249">
    <property type="entry name" value="Thioredoxin-like_sf"/>
</dbReference>
<dbReference type="Gene3D" id="3.40.30.20">
    <property type="match status" value="1"/>
</dbReference>
<dbReference type="GO" id="GO:0016709">
    <property type="term" value="F:oxidoreductase activity, acting on paired donors, with incorporation or reduction of molecular oxygen, NAD(P)H as one donor, and incorporation of one atom of oxygen"/>
    <property type="evidence" value="ECO:0007669"/>
    <property type="project" value="UniProtKB-ARBA"/>
</dbReference>
<keyword evidence="4" id="KW-0560">Oxidoreductase</keyword>
<keyword evidence="7" id="KW-0418">Kinase</keyword>
<dbReference type="InterPro" id="IPR038220">
    <property type="entry name" value="PHOX_C_sf"/>
</dbReference>